<sequence>MLAFLLSLAASAQENTYGLTGRFGVFETLVNSNKEVLQDIDYAPGLQLELGMWMHKPLTEKGFLQLTYLISLERQSGGTMQTWDVNENPWADVRTRYGNFTVGLAAQYLHQVSERFAIGAGAGAKYKLAAIMATQFPGTHGGSTTELDEFYENHYHRKLRLYLPLGAQLTLGPQVHLLGQLQLSVMSRLAAKESAFRERDFGLVLGVNYHIW</sequence>
<dbReference type="Proteomes" id="UP000198432">
    <property type="component" value="Unassembled WGS sequence"/>
</dbReference>
<evidence type="ECO:0008006" key="3">
    <source>
        <dbReference type="Google" id="ProtNLM"/>
    </source>
</evidence>
<organism evidence="1 2">
    <name type="scientific">Pontibacter ummariensis</name>
    <dbReference type="NCBI Taxonomy" id="1610492"/>
    <lineage>
        <taxon>Bacteria</taxon>
        <taxon>Pseudomonadati</taxon>
        <taxon>Bacteroidota</taxon>
        <taxon>Cytophagia</taxon>
        <taxon>Cytophagales</taxon>
        <taxon>Hymenobacteraceae</taxon>
        <taxon>Pontibacter</taxon>
    </lineage>
</organism>
<proteinExistence type="predicted"/>
<gene>
    <name evidence="1" type="ORF">SAMN06296052_11394</name>
</gene>
<evidence type="ECO:0000313" key="1">
    <source>
        <dbReference type="EMBL" id="SNS79257.1"/>
    </source>
</evidence>
<reference evidence="2" key="1">
    <citation type="submission" date="2017-06" db="EMBL/GenBank/DDBJ databases">
        <authorList>
            <person name="Varghese N."/>
            <person name="Submissions S."/>
        </authorList>
    </citation>
    <scope>NUCLEOTIDE SEQUENCE [LARGE SCALE GENOMIC DNA]</scope>
    <source>
        <strain evidence="2">NKM1</strain>
    </source>
</reference>
<evidence type="ECO:0000313" key="2">
    <source>
        <dbReference type="Proteomes" id="UP000198432"/>
    </source>
</evidence>
<accession>A0A239HCZ2</accession>
<dbReference type="AlphaFoldDB" id="A0A239HCZ2"/>
<name>A0A239HCZ2_9BACT</name>
<dbReference type="EMBL" id="FZOQ01000013">
    <property type="protein sequence ID" value="SNS79257.1"/>
    <property type="molecule type" value="Genomic_DNA"/>
</dbReference>
<protein>
    <recommendedName>
        <fullName evidence="3">Outer membrane protein beta-barrel domain-containing protein</fullName>
    </recommendedName>
</protein>
<keyword evidence="2" id="KW-1185">Reference proteome</keyword>